<comment type="caution">
    <text evidence="1">The sequence shown here is derived from an EMBL/GenBank/DDBJ whole genome shotgun (WGS) entry which is preliminary data.</text>
</comment>
<evidence type="ECO:0000313" key="1">
    <source>
        <dbReference type="EMBL" id="MBB5574991.1"/>
    </source>
</evidence>
<gene>
    <name evidence="1" type="ORF">GGD50_003620</name>
</gene>
<evidence type="ECO:0008006" key="3">
    <source>
        <dbReference type="Google" id="ProtNLM"/>
    </source>
</evidence>
<sequence length="98" mass="10357">MARLAGDADAVATPGVAQDAWFLNVFGLRKPATVDEAVAKIIKYDEPYGAVVIDQGPDVARHVVGFINQGGNVIFVDPQMGKIVTLKPTLKVEVGTPP</sequence>
<dbReference type="RefSeq" id="WP_183938623.1">
    <property type="nucleotide sequence ID" value="NZ_JACHBI010000006.1"/>
</dbReference>
<dbReference type="Proteomes" id="UP000549882">
    <property type="component" value="Unassembled WGS sequence"/>
</dbReference>
<proteinExistence type="predicted"/>
<dbReference type="AlphaFoldDB" id="A0A7W8XT21"/>
<keyword evidence="2" id="KW-1185">Reference proteome</keyword>
<organism evidence="1 2">
    <name type="scientific">Rhizobium paranaense</name>
    <dbReference type="NCBI Taxonomy" id="1650438"/>
    <lineage>
        <taxon>Bacteria</taxon>
        <taxon>Pseudomonadati</taxon>
        <taxon>Pseudomonadota</taxon>
        <taxon>Alphaproteobacteria</taxon>
        <taxon>Hyphomicrobiales</taxon>
        <taxon>Rhizobiaceae</taxon>
        <taxon>Rhizobium/Agrobacterium group</taxon>
        <taxon>Rhizobium</taxon>
    </lineage>
</organism>
<name>A0A7W8XT21_9HYPH</name>
<reference evidence="1 2" key="1">
    <citation type="submission" date="2020-08" db="EMBL/GenBank/DDBJ databases">
        <title>Genomic Encyclopedia of Type Strains, Phase IV (KMG-V): Genome sequencing to study the core and pangenomes of soil and plant-associated prokaryotes.</title>
        <authorList>
            <person name="Whitman W."/>
        </authorList>
    </citation>
    <scope>NUCLEOTIDE SEQUENCE [LARGE SCALE GENOMIC DNA]</scope>
    <source>
        <strain evidence="1 2">SEMIA 4064</strain>
    </source>
</reference>
<evidence type="ECO:0000313" key="2">
    <source>
        <dbReference type="Proteomes" id="UP000549882"/>
    </source>
</evidence>
<accession>A0A7W8XT21</accession>
<protein>
    <recommendedName>
        <fullName evidence="3">Tox-PL domain-containing protein</fullName>
    </recommendedName>
</protein>
<dbReference type="EMBL" id="JACHBI010000006">
    <property type="protein sequence ID" value="MBB5574991.1"/>
    <property type="molecule type" value="Genomic_DNA"/>
</dbReference>